<comment type="caution">
    <text evidence="1">The sequence shown here is derived from an EMBL/GenBank/DDBJ whole genome shotgun (WGS) entry which is preliminary data.</text>
</comment>
<reference evidence="1" key="1">
    <citation type="submission" date="2021-05" db="EMBL/GenBank/DDBJ databases">
        <title>First report of NDM-5 and VEB-6 producing Proteus mirabilis isolated from blood of a sepsis patient in Kolkata, India.</title>
        <authorList>
            <person name="Halder G."/>
            <person name="Chaudhuri B."/>
            <person name="Dutta S."/>
        </authorList>
    </citation>
    <scope>NUCLEOTIDE SEQUENCE [LARGE SCALE GENOMIC DNA]</scope>
    <source>
        <strain evidence="1">7049</strain>
    </source>
</reference>
<dbReference type="AlphaFoldDB" id="A0ABD5LVL7"/>
<name>A0ABD5LVL7_PROMI</name>
<sequence>MRQASWVATLSESDAENTFILLTIQECPDLQAKLITIINKDENREK</sequence>
<dbReference type="EMBL" id="JADQCH020000001">
    <property type="protein sequence ID" value="MEY2343683.1"/>
    <property type="molecule type" value="Genomic_DNA"/>
</dbReference>
<proteinExistence type="predicted"/>
<organism evidence="1">
    <name type="scientific">Proteus mirabilis</name>
    <dbReference type="NCBI Taxonomy" id="584"/>
    <lineage>
        <taxon>Bacteria</taxon>
        <taxon>Pseudomonadati</taxon>
        <taxon>Pseudomonadota</taxon>
        <taxon>Gammaproteobacteria</taxon>
        <taxon>Enterobacterales</taxon>
        <taxon>Morganellaceae</taxon>
        <taxon>Proteus</taxon>
    </lineage>
</organism>
<protein>
    <submittedName>
        <fullName evidence="1">Uncharacterized protein</fullName>
    </submittedName>
</protein>
<evidence type="ECO:0000313" key="1">
    <source>
        <dbReference type="EMBL" id="MEY2343683.1"/>
    </source>
</evidence>
<gene>
    <name evidence="1" type="ORF">I3679_003060</name>
</gene>
<accession>A0ABD5LVL7</accession>